<dbReference type="Proteomes" id="UP000003160">
    <property type="component" value="Unassembled WGS sequence"/>
</dbReference>
<feature type="domain" description="DUF6377" evidence="2">
    <location>
        <begin position="87"/>
        <end position="333"/>
    </location>
</feature>
<sequence length="372" mass="43741">MARKYLDSVNITLKPVNKLYYQRRCITNFHNANYQDAMQINDEWMLNCKQGTQSYATMAYYRSEIYRVYNNKDMQKYWLAVASINELQSAMMNQVALWNLAEIMNNDGDIDHAFSYVECSWQNISQFSTHKRSWVVTPILTQISQEYRTKLGKVNSTVTWLLCATLLSIIFLLLSLIIVLRERKLTNAAQHSLKITYEELAILNKRLSNLNTRLVDSNRVKDQYITNFFHICSEYIEKMDNYRLKINRKLKVNQIKEVINLTSSEQMKEDERKMLLKHFDKVFLNLYPNFVEEFNAMLKPEARITPKRGEQMNTTLRIFALIRLGINGSSNIAEFLNYAPNSIYAYRARTKNGAIKDRDDFENQIMKIGLTV</sequence>
<organism evidence="3 4">
    <name type="scientific">Hallella bergensis DSM 17361</name>
    <dbReference type="NCBI Taxonomy" id="585502"/>
    <lineage>
        <taxon>Bacteria</taxon>
        <taxon>Pseudomonadati</taxon>
        <taxon>Bacteroidota</taxon>
        <taxon>Bacteroidia</taxon>
        <taxon>Bacteroidales</taxon>
        <taxon>Prevotellaceae</taxon>
        <taxon>Hallella</taxon>
    </lineage>
</organism>
<evidence type="ECO:0000256" key="1">
    <source>
        <dbReference type="SAM" id="Phobius"/>
    </source>
</evidence>
<dbReference type="AlphaFoldDB" id="D1PUE1"/>
<evidence type="ECO:0000259" key="2">
    <source>
        <dbReference type="Pfam" id="PF19904"/>
    </source>
</evidence>
<name>D1PUE1_9BACT</name>
<dbReference type="eggNOG" id="COG4735">
    <property type="taxonomic scope" value="Bacteria"/>
</dbReference>
<feature type="transmembrane region" description="Helical" evidence="1">
    <location>
        <begin position="158"/>
        <end position="180"/>
    </location>
</feature>
<proteinExistence type="predicted"/>
<comment type="caution">
    <text evidence="3">The sequence shown here is derived from an EMBL/GenBank/DDBJ whole genome shotgun (WGS) entry which is preliminary data.</text>
</comment>
<dbReference type="Pfam" id="PF19904">
    <property type="entry name" value="DUF6377"/>
    <property type="match status" value="1"/>
</dbReference>
<dbReference type="EMBL" id="ACKS01000026">
    <property type="protein sequence ID" value="EFA44989.1"/>
    <property type="molecule type" value="Genomic_DNA"/>
</dbReference>
<dbReference type="RefSeq" id="WP_007174924.1">
    <property type="nucleotide sequence ID" value="NZ_GG704782.1"/>
</dbReference>
<dbReference type="OrthoDB" id="1044679at2"/>
<gene>
    <name evidence="3" type="ORF">HMPREF0645_0576</name>
</gene>
<evidence type="ECO:0000313" key="3">
    <source>
        <dbReference type="EMBL" id="EFA44989.1"/>
    </source>
</evidence>
<keyword evidence="4" id="KW-1185">Reference proteome</keyword>
<dbReference type="InterPro" id="IPR045957">
    <property type="entry name" value="DUF6377"/>
</dbReference>
<evidence type="ECO:0000313" key="4">
    <source>
        <dbReference type="Proteomes" id="UP000003160"/>
    </source>
</evidence>
<protein>
    <recommendedName>
        <fullName evidence="2">DUF6377 domain-containing protein</fullName>
    </recommendedName>
</protein>
<reference evidence="3 4" key="1">
    <citation type="submission" date="2009-10" db="EMBL/GenBank/DDBJ databases">
        <authorList>
            <person name="Qin X."/>
            <person name="Bachman B."/>
            <person name="Battles P."/>
            <person name="Bell A."/>
            <person name="Bess C."/>
            <person name="Bickham C."/>
            <person name="Chaboub L."/>
            <person name="Chen D."/>
            <person name="Coyle M."/>
            <person name="Deiros D.R."/>
            <person name="Dinh H."/>
            <person name="Forbes L."/>
            <person name="Fowler G."/>
            <person name="Francisco L."/>
            <person name="Fu Q."/>
            <person name="Gubbala S."/>
            <person name="Hale W."/>
            <person name="Han Y."/>
            <person name="Hemphill L."/>
            <person name="Highlander S.K."/>
            <person name="Hirani K."/>
            <person name="Hogues M."/>
            <person name="Jackson L."/>
            <person name="Jakkamsetti A."/>
            <person name="Javaid M."/>
            <person name="Jiang H."/>
            <person name="Korchina V."/>
            <person name="Kovar C."/>
            <person name="Lara F."/>
            <person name="Lee S."/>
            <person name="Mata R."/>
            <person name="Mathew T."/>
            <person name="Moen C."/>
            <person name="Morales K."/>
            <person name="Munidasa M."/>
            <person name="Nazareth L."/>
            <person name="Ngo R."/>
            <person name="Nguyen L."/>
            <person name="Okwuonu G."/>
            <person name="Ongeri F."/>
            <person name="Patil S."/>
            <person name="Petrosino J."/>
            <person name="Pham C."/>
            <person name="Pham P."/>
            <person name="Pu L.-L."/>
            <person name="Puazo M."/>
            <person name="Raj R."/>
            <person name="Reid J."/>
            <person name="Rouhana J."/>
            <person name="Saada N."/>
            <person name="Shang Y."/>
            <person name="Simmons D."/>
            <person name="Thornton R."/>
            <person name="Warren J."/>
            <person name="Weissenberger G."/>
            <person name="Zhang J."/>
            <person name="Zhang L."/>
            <person name="Zhou C."/>
            <person name="Zhu D."/>
            <person name="Muzny D."/>
            <person name="Worley K."/>
            <person name="Gibbs R."/>
        </authorList>
    </citation>
    <scope>NUCLEOTIDE SEQUENCE [LARGE SCALE GENOMIC DNA]</scope>
    <source>
        <strain evidence="3 4">DSM 17361</strain>
    </source>
</reference>
<dbReference type="HOGENOM" id="CLU_037195_0_0_10"/>
<keyword evidence="1" id="KW-0472">Membrane</keyword>
<keyword evidence="1" id="KW-0812">Transmembrane</keyword>
<accession>D1PUE1</accession>
<keyword evidence="1" id="KW-1133">Transmembrane helix</keyword>